<dbReference type="AlphaFoldDB" id="A0A158A2A0"/>
<sequence length="62" mass="6882">MLKMLVGASLAGQPVRYNDKAKSTRDAWLDRWRVEGRLVTVCPEVTAGFPMRTIPKCESASS</sequence>
<comment type="caution">
    <text evidence="1">The sequence shown here is derived from an EMBL/GenBank/DDBJ whole genome shotgun (WGS) entry which is preliminary data.</text>
</comment>
<accession>A0A158A2A0</accession>
<organism evidence="1 2">
    <name type="scientific">Caballeronia hypogeia</name>
    <dbReference type="NCBI Taxonomy" id="1777140"/>
    <lineage>
        <taxon>Bacteria</taxon>
        <taxon>Pseudomonadati</taxon>
        <taxon>Pseudomonadota</taxon>
        <taxon>Betaproteobacteria</taxon>
        <taxon>Burkholderiales</taxon>
        <taxon>Burkholderiaceae</taxon>
        <taxon>Caballeronia</taxon>
    </lineage>
</organism>
<protein>
    <submittedName>
        <fullName evidence="1">Uncharacterized protein</fullName>
    </submittedName>
</protein>
<dbReference type="EMBL" id="FCOA02000004">
    <property type="protein sequence ID" value="SAK51766.1"/>
    <property type="molecule type" value="Genomic_DNA"/>
</dbReference>
<reference evidence="1" key="1">
    <citation type="submission" date="2016-01" db="EMBL/GenBank/DDBJ databases">
        <authorList>
            <person name="Peeters C."/>
        </authorList>
    </citation>
    <scope>NUCLEOTIDE SEQUENCE</scope>
    <source>
        <strain evidence="1">LMG 29322</strain>
    </source>
</reference>
<keyword evidence="2" id="KW-1185">Reference proteome</keyword>
<name>A0A158A2A0_9BURK</name>
<dbReference type="STRING" id="1777140.AWB79_01783"/>
<proteinExistence type="predicted"/>
<evidence type="ECO:0000313" key="1">
    <source>
        <dbReference type="EMBL" id="SAK51766.1"/>
    </source>
</evidence>
<dbReference type="Proteomes" id="UP000054851">
    <property type="component" value="Unassembled WGS sequence"/>
</dbReference>
<gene>
    <name evidence="1" type="ORF">AWB79_01783</name>
</gene>
<evidence type="ECO:0000313" key="2">
    <source>
        <dbReference type="Proteomes" id="UP000054851"/>
    </source>
</evidence>
<dbReference type="OrthoDB" id="495783at2"/>